<dbReference type="InterPro" id="IPR050266">
    <property type="entry name" value="AB_hydrolase_sf"/>
</dbReference>
<keyword evidence="3" id="KW-1185">Reference proteome</keyword>
<keyword evidence="2" id="KW-0378">Hydrolase</keyword>
<dbReference type="RefSeq" id="WP_344904459.1">
    <property type="nucleotide sequence ID" value="NZ_BAABAS010000021.1"/>
</dbReference>
<evidence type="ECO:0000259" key="1">
    <source>
        <dbReference type="Pfam" id="PF00561"/>
    </source>
</evidence>
<evidence type="ECO:0000313" key="2">
    <source>
        <dbReference type="EMBL" id="GAA4240070.1"/>
    </source>
</evidence>
<dbReference type="Proteomes" id="UP001501710">
    <property type="component" value="Unassembled WGS sequence"/>
</dbReference>
<organism evidence="2 3">
    <name type="scientific">Actinomadura meridiana</name>
    <dbReference type="NCBI Taxonomy" id="559626"/>
    <lineage>
        <taxon>Bacteria</taxon>
        <taxon>Bacillati</taxon>
        <taxon>Actinomycetota</taxon>
        <taxon>Actinomycetes</taxon>
        <taxon>Streptosporangiales</taxon>
        <taxon>Thermomonosporaceae</taxon>
        <taxon>Actinomadura</taxon>
    </lineage>
</organism>
<comment type="caution">
    <text evidence="2">The sequence shown here is derived from an EMBL/GenBank/DDBJ whole genome shotgun (WGS) entry which is preliminary data.</text>
</comment>
<gene>
    <name evidence="2" type="ORF">GCM10022254_63430</name>
</gene>
<dbReference type="GO" id="GO:0016787">
    <property type="term" value="F:hydrolase activity"/>
    <property type="evidence" value="ECO:0007669"/>
    <property type="project" value="UniProtKB-KW"/>
</dbReference>
<sequence length="291" mass="32436">MSIWTALSDIDYRHTHVDAGGVRTRAVQAGPKDGEHVVFLHGTSGHLEAFVRNLPAHAAEYRCHAIDMLGHGYTAKPDVPQEIPRYVDHLIAYLDAVGAERAHLVGESLGGWVSAWTASEHPERVASLQLLCMGGTKINPPVMERIKKTTTAASLNDDVELTRDRLRLLWADWDDEFGDELTDVRYAIYHRPDFQKNLPNLLALQEPEIRERNLLLPERMGKITAPTLVVWGNKNPFGDVPEAQAIADAIPGARLEIFNACGHWPQHERADEYNPLSLAFLADAQVRALPN</sequence>
<accession>A0ABP8CJF8</accession>
<reference evidence="3" key="1">
    <citation type="journal article" date="2019" name="Int. J. Syst. Evol. Microbiol.">
        <title>The Global Catalogue of Microorganisms (GCM) 10K type strain sequencing project: providing services to taxonomists for standard genome sequencing and annotation.</title>
        <authorList>
            <consortium name="The Broad Institute Genomics Platform"/>
            <consortium name="The Broad Institute Genome Sequencing Center for Infectious Disease"/>
            <person name="Wu L."/>
            <person name="Ma J."/>
        </authorList>
    </citation>
    <scope>NUCLEOTIDE SEQUENCE [LARGE SCALE GENOMIC DNA]</scope>
    <source>
        <strain evidence="3">JCM 17440</strain>
    </source>
</reference>
<dbReference type="SUPFAM" id="SSF53474">
    <property type="entry name" value="alpha/beta-Hydrolases"/>
    <property type="match status" value="1"/>
</dbReference>
<dbReference type="Gene3D" id="3.40.50.1820">
    <property type="entry name" value="alpha/beta hydrolase"/>
    <property type="match status" value="1"/>
</dbReference>
<protein>
    <submittedName>
        <fullName evidence="2">Alpha/beta fold hydrolase</fullName>
    </submittedName>
</protein>
<proteinExistence type="predicted"/>
<evidence type="ECO:0000313" key="3">
    <source>
        <dbReference type="Proteomes" id="UP001501710"/>
    </source>
</evidence>
<dbReference type="EMBL" id="BAABAS010000021">
    <property type="protein sequence ID" value="GAA4240070.1"/>
    <property type="molecule type" value="Genomic_DNA"/>
</dbReference>
<feature type="domain" description="AB hydrolase-1" evidence="1">
    <location>
        <begin position="36"/>
        <end position="269"/>
    </location>
</feature>
<name>A0ABP8CJF8_9ACTN</name>
<dbReference type="PRINTS" id="PR00111">
    <property type="entry name" value="ABHYDROLASE"/>
</dbReference>
<dbReference type="PANTHER" id="PTHR43798:SF33">
    <property type="entry name" value="HYDROLASE, PUTATIVE (AFU_ORTHOLOGUE AFUA_2G14860)-RELATED"/>
    <property type="match status" value="1"/>
</dbReference>
<dbReference type="InterPro" id="IPR000073">
    <property type="entry name" value="AB_hydrolase_1"/>
</dbReference>
<dbReference type="InterPro" id="IPR029058">
    <property type="entry name" value="AB_hydrolase_fold"/>
</dbReference>
<dbReference type="Pfam" id="PF00561">
    <property type="entry name" value="Abhydrolase_1"/>
    <property type="match status" value="1"/>
</dbReference>
<dbReference type="PANTHER" id="PTHR43798">
    <property type="entry name" value="MONOACYLGLYCEROL LIPASE"/>
    <property type="match status" value="1"/>
</dbReference>